<dbReference type="PANTHER" id="PTHR48078:SF6">
    <property type="entry name" value="L-THREONINE DEHYDRATASE CATABOLIC TDCB"/>
    <property type="match status" value="1"/>
</dbReference>
<evidence type="ECO:0000259" key="6">
    <source>
        <dbReference type="Pfam" id="PF00291"/>
    </source>
</evidence>
<proteinExistence type="predicted"/>
<evidence type="ECO:0000256" key="1">
    <source>
        <dbReference type="ARBA" id="ARBA00001933"/>
    </source>
</evidence>
<dbReference type="RefSeq" id="XP_066921929.1">
    <property type="nucleotide sequence ID" value="XM_067065828.1"/>
</dbReference>
<organism evidence="7 8">
    <name type="scientific">Clytia hemisphaerica</name>
    <dbReference type="NCBI Taxonomy" id="252671"/>
    <lineage>
        <taxon>Eukaryota</taxon>
        <taxon>Metazoa</taxon>
        <taxon>Cnidaria</taxon>
        <taxon>Hydrozoa</taxon>
        <taxon>Hydroidolina</taxon>
        <taxon>Leptothecata</taxon>
        <taxon>Obeliida</taxon>
        <taxon>Clytiidae</taxon>
        <taxon>Clytia</taxon>
    </lineage>
</organism>
<dbReference type="SUPFAM" id="SSF53686">
    <property type="entry name" value="Tryptophan synthase beta subunit-like PLP-dependent enzymes"/>
    <property type="match status" value="1"/>
</dbReference>
<sequence>MSTGKTDIEGHFIHACCEYDCLAGNGVIGLEIVDQLEDFDSIICPYGGGSNLLGNASALKQLKPNVKCYACEVDVAAPLYISLRKGVPSKVDEWQRTYIDGMNGKEMFPCMWKMATNLVQDSILVNTDQISSALRLMLNKNKILAEGAGAATVAAAMSEKVPEGKIVCVISGGNIDQKTLMTILNGQTP</sequence>
<feature type="domain" description="Tryptophan synthase beta chain-like PALP" evidence="6">
    <location>
        <begin position="10"/>
        <end position="172"/>
    </location>
</feature>
<keyword evidence="3" id="KW-0456">Lyase</keyword>
<dbReference type="InterPro" id="IPR036052">
    <property type="entry name" value="TrpB-like_PALP_sf"/>
</dbReference>
<dbReference type="GeneID" id="136809309"/>
<keyword evidence="8" id="KW-1185">Reference proteome</keyword>
<dbReference type="Gene3D" id="3.40.50.1100">
    <property type="match status" value="1"/>
</dbReference>
<dbReference type="PANTHER" id="PTHR48078">
    <property type="entry name" value="THREONINE DEHYDRATASE, MITOCHONDRIAL-RELATED"/>
    <property type="match status" value="1"/>
</dbReference>
<dbReference type="GO" id="GO:0006565">
    <property type="term" value="P:L-serine catabolic process"/>
    <property type="evidence" value="ECO:0007669"/>
    <property type="project" value="TreeGrafter"/>
</dbReference>
<dbReference type="AlphaFoldDB" id="A0A7M5UGG9"/>
<keyword evidence="2" id="KW-0663">Pyridoxal phosphate</keyword>
<dbReference type="EnsemblMetazoa" id="CLYHEMT000770.1">
    <property type="protein sequence ID" value="CLYHEMP000770.1"/>
    <property type="gene ID" value="CLYHEMG000770"/>
</dbReference>
<dbReference type="GO" id="GO:0003941">
    <property type="term" value="F:L-serine ammonia-lyase activity"/>
    <property type="evidence" value="ECO:0007669"/>
    <property type="project" value="TreeGrafter"/>
</dbReference>
<dbReference type="OrthoDB" id="4418812at2759"/>
<evidence type="ECO:0000256" key="4">
    <source>
        <dbReference type="ARBA" id="ARBA00041766"/>
    </source>
</evidence>
<accession>A0A7M5UGG9</accession>
<dbReference type="GO" id="GO:0009097">
    <property type="term" value="P:isoleucine biosynthetic process"/>
    <property type="evidence" value="ECO:0007669"/>
    <property type="project" value="TreeGrafter"/>
</dbReference>
<dbReference type="Proteomes" id="UP000594262">
    <property type="component" value="Unplaced"/>
</dbReference>
<dbReference type="InterPro" id="IPR050147">
    <property type="entry name" value="Ser/Thr_Dehydratase"/>
</dbReference>
<dbReference type="Pfam" id="PF00291">
    <property type="entry name" value="PALP"/>
    <property type="match status" value="1"/>
</dbReference>
<evidence type="ECO:0000313" key="7">
    <source>
        <dbReference type="EnsemblMetazoa" id="CLYHEMP000770.1"/>
    </source>
</evidence>
<evidence type="ECO:0000313" key="8">
    <source>
        <dbReference type="Proteomes" id="UP000594262"/>
    </source>
</evidence>
<evidence type="ECO:0000256" key="3">
    <source>
        <dbReference type="ARBA" id="ARBA00023239"/>
    </source>
</evidence>
<evidence type="ECO:0000256" key="5">
    <source>
        <dbReference type="ARBA" id="ARBA00042605"/>
    </source>
</evidence>
<reference evidence="7" key="1">
    <citation type="submission" date="2021-01" db="UniProtKB">
        <authorList>
            <consortium name="EnsemblMetazoa"/>
        </authorList>
    </citation>
    <scope>IDENTIFICATION</scope>
</reference>
<comment type="cofactor">
    <cofactor evidence="1">
        <name>pyridoxal 5'-phosphate</name>
        <dbReference type="ChEBI" id="CHEBI:597326"/>
    </cofactor>
</comment>
<protein>
    <recommendedName>
        <fullName evidence="4">L-serine deaminase</fullName>
    </recommendedName>
    <alternativeName>
        <fullName evidence="5">L-threonine dehydratase</fullName>
    </alternativeName>
</protein>
<dbReference type="InterPro" id="IPR001926">
    <property type="entry name" value="TrpB-like_PALP"/>
</dbReference>
<dbReference type="GO" id="GO:0006567">
    <property type="term" value="P:L-threonine catabolic process"/>
    <property type="evidence" value="ECO:0007669"/>
    <property type="project" value="TreeGrafter"/>
</dbReference>
<name>A0A7M5UGG9_9CNID</name>
<dbReference type="GO" id="GO:0004794">
    <property type="term" value="F:threonine deaminase activity"/>
    <property type="evidence" value="ECO:0007669"/>
    <property type="project" value="TreeGrafter"/>
</dbReference>
<evidence type="ECO:0000256" key="2">
    <source>
        <dbReference type="ARBA" id="ARBA00022898"/>
    </source>
</evidence>